<dbReference type="InterPro" id="IPR050109">
    <property type="entry name" value="HTH-type_TetR-like_transc_reg"/>
</dbReference>
<evidence type="ECO:0000256" key="2">
    <source>
        <dbReference type="PROSITE-ProRule" id="PRU00335"/>
    </source>
</evidence>
<reference evidence="4 5" key="1">
    <citation type="journal article" date="2019" name="Sci. Rep.">
        <title>Extended insight into the Mycobacterium chelonae-abscessus complex through whole genome sequencing of Mycobacterium salmoniphilum outbreak and Mycobacterium salmoniphilum-like strains.</title>
        <authorList>
            <person name="Behra P.R.K."/>
            <person name="Das S."/>
            <person name="Pettersson B.M.F."/>
            <person name="Shirreff L."/>
            <person name="DuCote T."/>
            <person name="Jacobsson K.G."/>
            <person name="Ennis D.G."/>
            <person name="Kirsebom L.A."/>
        </authorList>
    </citation>
    <scope>NUCLEOTIDE SEQUENCE [LARGE SCALE GENOMIC DNA]</scope>
    <source>
        <strain evidence="4 5">CCUG 60884</strain>
    </source>
</reference>
<feature type="domain" description="HTH tetR-type" evidence="3">
    <location>
        <begin position="37"/>
        <end position="97"/>
    </location>
</feature>
<dbReference type="EMBL" id="PECL01000007">
    <property type="protein sequence ID" value="TEA06840.1"/>
    <property type="molecule type" value="Genomic_DNA"/>
</dbReference>
<evidence type="ECO:0000256" key="1">
    <source>
        <dbReference type="ARBA" id="ARBA00023125"/>
    </source>
</evidence>
<dbReference type="GO" id="GO:0003700">
    <property type="term" value="F:DNA-binding transcription factor activity"/>
    <property type="evidence" value="ECO:0007669"/>
    <property type="project" value="TreeGrafter"/>
</dbReference>
<dbReference type="PROSITE" id="PS50977">
    <property type="entry name" value="HTH_TETR_2"/>
    <property type="match status" value="1"/>
</dbReference>
<dbReference type="PANTHER" id="PTHR30055:SF158">
    <property type="entry name" value="POSSIBLE TRANSCRIPTIONAL REGULATORY PROTEIN (PROBABLY TETR-FAMILY)"/>
    <property type="match status" value="1"/>
</dbReference>
<dbReference type="GO" id="GO:0000976">
    <property type="term" value="F:transcription cis-regulatory region binding"/>
    <property type="evidence" value="ECO:0007669"/>
    <property type="project" value="TreeGrafter"/>
</dbReference>
<keyword evidence="1 2" id="KW-0238">DNA-binding</keyword>
<feature type="DNA-binding region" description="H-T-H motif" evidence="2">
    <location>
        <begin position="60"/>
        <end position="79"/>
    </location>
</feature>
<dbReference type="SUPFAM" id="SSF46689">
    <property type="entry name" value="Homeodomain-like"/>
    <property type="match status" value="1"/>
</dbReference>
<accession>A0A4R8SWX2</accession>
<evidence type="ECO:0000259" key="3">
    <source>
        <dbReference type="PROSITE" id="PS50977"/>
    </source>
</evidence>
<gene>
    <name evidence="4" type="primary">mtrR_1</name>
    <name evidence="4" type="ORF">CCUG60884_01981</name>
</gene>
<dbReference type="AlphaFoldDB" id="A0A4R8SWX2"/>
<sequence>MGEKHRGGWHERMPCPCSATVIPMQPLRTGSKGMPRQEREQWILTAAGVEFGESTFAASSMNGIAARAGVSKALVLAYFGSKEDLYVACVERAGELLATAIGDALAGSPARAEVAEAVLTAIFTTLENRRSDWPVLYDRTVPSGRARDAARRQRTILREQAAAAVTRTLGAVGLSDDDDLSAATLVWENMVSALVQWWRHHPERSADEMAGRARRVLMALSDRAVDEL</sequence>
<comment type="caution">
    <text evidence="4">The sequence shown here is derived from an EMBL/GenBank/DDBJ whole genome shotgun (WGS) entry which is preliminary data.</text>
</comment>
<dbReference type="STRING" id="404941.GCA_002013645_01155"/>
<proteinExistence type="predicted"/>
<dbReference type="InterPro" id="IPR001647">
    <property type="entry name" value="HTH_TetR"/>
</dbReference>
<dbReference type="Proteomes" id="UP000294604">
    <property type="component" value="Unassembled WGS sequence"/>
</dbReference>
<protein>
    <submittedName>
        <fullName evidence="4">HTH-type transcriptional regulator MtrR</fullName>
    </submittedName>
</protein>
<evidence type="ECO:0000313" key="5">
    <source>
        <dbReference type="Proteomes" id="UP000294604"/>
    </source>
</evidence>
<name>A0A4R8SWX2_9MYCO</name>
<organism evidence="4 5">
    <name type="scientific">Mycobacteroides salmoniphilum</name>
    <dbReference type="NCBI Taxonomy" id="404941"/>
    <lineage>
        <taxon>Bacteria</taxon>
        <taxon>Bacillati</taxon>
        <taxon>Actinomycetota</taxon>
        <taxon>Actinomycetes</taxon>
        <taxon>Mycobacteriales</taxon>
        <taxon>Mycobacteriaceae</taxon>
        <taxon>Mycobacteroides</taxon>
    </lineage>
</organism>
<dbReference type="InterPro" id="IPR009057">
    <property type="entry name" value="Homeodomain-like_sf"/>
</dbReference>
<dbReference type="Pfam" id="PF00440">
    <property type="entry name" value="TetR_N"/>
    <property type="match status" value="1"/>
</dbReference>
<dbReference type="Gene3D" id="1.10.357.10">
    <property type="entry name" value="Tetracycline Repressor, domain 2"/>
    <property type="match status" value="1"/>
</dbReference>
<dbReference type="PANTHER" id="PTHR30055">
    <property type="entry name" value="HTH-TYPE TRANSCRIPTIONAL REGULATOR RUTR"/>
    <property type="match status" value="1"/>
</dbReference>
<evidence type="ECO:0000313" key="4">
    <source>
        <dbReference type="EMBL" id="TEA06840.1"/>
    </source>
</evidence>